<comment type="caution">
    <text evidence="2">The sequence shown here is derived from an EMBL/GenBank/DDBJ whole genome shotgun (WGS) entry which is preliminary data.</text>
</comment>
<dbReference type="Proteomes" id="UP001139293">
    <property type="component" value="Unassembled WGS sequence"/>
</dbReference>
<keyword evidence="1" id="KW-1133">Transmembrane helix</keyword>
<name>A0A9X2CGW5_9GAMM</name>
<reference evidence="2" key="1">
    <citation type="submission" date="2022-01" db="EMBL/GenBank/DDBJ databases">
        <title>Whole genome-based taxonomy of the Shewanellaceae.</title>
        <authorList>
            <person name="Martin-Rodriguez A.J."/>
        </authorList>
    </citation>
    <scope>NUCLEOTIDE SEQUENCE</scope>
    <source>
        <strain evidence="2">KCTC 23973</strain>
    </source>
</reference>
<protein>
    <submittedName>
        <fullName evidence="2">Uncharacterized protein</fullName>
    </submittedName>
</protein>
<dbReference type="RefSeq" id="WP_248948968.1">
    <property type="nucleotide sequence ID" value="NZ_JAKILB010000002.1"/>
</dbReference>
<sequence length="274" mass="30982">MSIKQILFVFLCLGFGINLWEFDIFISSALALEGALFIIAALMLILTQQYKIPVTIGAIAATIGLYDSIFITGIADSIGYFIIEVIAAIVFYHNAMLIYKNQPLFPKNISDKLPQLPLKELITDYQFDKTKDSIFKALNIVSLIICILLVFLIFIYFISQFYMASFFGSEYLDMIYESIKIELGFESNLAMMLFWGFFFICLLLICVIFYYADSKPSVRIFACAIYASFITDTILTIFYGLSITDLFVIAYCGAALYYGIIVHSVQSKNEGVQA</sequence>
<keyword evidence="3" id="KW-1185">Reference proteome</keyword>
<feature type="transmembrane region" description="Helical" evidence="1">
    <location>
        <begin position="78"/>
        <end position="99"/>
    </location>
</feature>
<evidence type="ECO:0000313" key="3">
    <source>
        <dbReference type="Proteomes" id="UP001139293"/>
    </source>
</evidence>
<feature type="transmembrane region" description="Helical" evidence="1">
    <location>
        <begin position="192"/>
        <end position="211"/>
    </location>
</feature>
<feature type="transmembrane region" description="Helical" evidence="1">
    <location>
        <begin position="218"/>
        <end position="240"/>
    </location>
</feature>
<evidence type="ECO:0000313" key="2">
    <source>
        <dbReference type="EMBL" id="MCL1137854.1"/>
    </source>
</evidence>
<feature type="transmembrane region" description="Helical" evidence="1">
    <location>
        <begin position="246"/>
        <end position="265"/>
    </location>
</feature>
<dbReference type="EMBL" id="JAKILB010000002">
    <property type="protein sequence ID" value="MCL1137854.1"/>
    <property type="molecule type" value="Genomic_DNA"/>
</dbReference>
<evidence type="ECO:0000256" key="1">
    <source>
        <dbReference type="SAM" id="Phobius"/>
    </source>
</evidence>
<keyword evidence="1" id="KW-0812">Transmembrane</keyword>
<feature type="transmembrane region" description="Helical" evidence="1">
    <location>
        <begin position="137"/>
        <end position="158"/>
    </location>
</feature>
<dbReference type="AlphaFoldDB" id="A0A9X2CGW5"/>
<accession>A0A9X2CGW5</accession>
<feature type="transmembrane region" description="Helical" evidence="1">
    <location>
        <begin position="26"/>
        <end position="45"/>
    </location>
</feature>
<feature type="transmembrane region" description="Helical" evidence="1">
    <location>
        <begin position="52"/>
        <end position="72"/>
    </location>
</feature>
<keyword evidence="1" id="KW-0472">Membrane</keyword>
<gene>
    <name evidence="2" type="ORF">L2740_04735</name>
</gene>
<proteinExistence type="predicted"/>
<organism evidence="2 3">
    <name type="scientific">Shewanella pneumatophori</name>
    <dbReference type="NCBI Taxonomy" id="314092"/>
    <lineage>
        <taxon>Bacteria</taxon>
        <taxon>Pseudomonadati</taxon>
        <taxon>Pseudomonadota</taxon>
        <taxon>Gammaproteobacteria</taxon>
        <taxon>Alteromonadales</taxon>
        <taxon>Shewanellaceae</taxon>
        <taxon>Shewanella</taxon>
    </lineage>
</organism>